<dbReference type="Proteomes" id="UP000191905">
    <property type="component" value="Unassembled WGS sequence"/>
</dbReference>
<dbReference type="EMBL" id="MDET01000006">
    <property type="protein sequence ID" value="OQM76568.1"/>
    <property type="molecule type" value="Genomic_DNA"/>
</dbReference>
<evidence type="ECO:0000256" key="1">
    <source>
        <dbReference type="SAM" id="MobiDB-lite"/>
    </source>
</evidence>
<organism evidence="3 4">
    <name type="scientific">Manganibacter manganicus</name>
    <dbReference type="NCBI Taxonomy" id="1873176"/>
    <lineage>
        <taxon>Bacteria</taxon>
        <taxon>Pseudomonadati</taxon>
        <taxon>Pseudomonadota</taxon>
        <taxon>Alphaproteobacteria</taxon>
        <taxon>Hyphomicrobiales</taxon>
        <taxon>Phyllobacteriaceae</taxon>
        <taxon>Manganibacter</taxon>
    </lineage>
</organism>
<keyword evidence="2" id="KW-1133">Transmembrane helix</keyword>
<feature type="transmembrane region" description="Helical" evidence="2">
    <location>
        <begin position="14"/>
        <end position="35"/>
    </location>
</feature>
<name>A0A1V8RTW4_9HYPH</name>
<evidence type="ECO:0000256" key="2">
    <source>
        <dbReference type="SAM" id="Phobius"/>
    </source>
</evidence>
<comment type="caution">
    <text evidence="3">The sequence shown here is derived from an EMBL/GenBank/DDBJ whole genome shotgun (WGS) entry which is preliminary data.</text>
</comment>
<evidence type="ECO:0000313" key="4">
    <source>
        <dbReference type="Proteomes" id="UP000191905"/>
    </source>
</evidence>
<keyword evidence="2" id="KW-0812">Transmembrane</keyword>
<proteinExistence type="predicted"/>
<keyword evidence="2" id="KW-0472">Membrane</keyword>
<keyword evidence="4" id="KW-1185">Reference proteome</keyword>
<accession>A0A1V8RTW4</accession>
<feature type="region of interest" description="Disordered" evidence="1">
    <location>
        <begin position="43"/>
        <end position="67"/>
    </location>
</feature>
<reference evidence="3 4" key="1">
    <citation type="journal article" date="2016" name="Int. J. Syst. Evol. Microbiol.">
        <title>Pseudaminobacter manganicus sp. nov., isolated from sludge of a manganese mine.</title>
        <authorList>
            <person name="Li J."/>
            <person name="Huang J."/>
            <person name="Liao S."/>
            <person name="Wang G."/>
        </authorList>
    </citation>
    <scope>NUCLEOTIDE SEQUENCE [LARGE SCALE GENOMIC DNA]</scope>
    <source>
        <strain evidence="3 4">JH-7</strain>
    </source>
</reference>
<sequence length="67" mass="7081">MVWGQAKAGQPLPFLRMFIVVLMLGGFAAAFSVLVHQADALSERPQTNEASCGEAAGTPCPTRATMM</sequence>
<dbReference type="AlphaFoldDB" id="A0A1V8RTW4"/>
<evidence type="ECO:0000313" key="3">
    <source>
        <dbReference type="EMBL" id="OQM76568.1"/>
    </source>
</evidence>
<gene>
    <name evidence="3" type="ORF">BFN67_13085</name>
</gene>
<protein>
    <submittedName>
        <fullName evidence="3">Uncharacterized protein</fullName>
    </submittedName>
</protein>